<accession>E1STT9</accession>
<dbReference type="eggNOG" id="ENOG5032SEN">
    <property type="taxonomic scope" value="Bacteria"/>
</dbReference>
<proteinExistence type="predicted"/>
<organism evidence="1 2">
    <name type="scientific">Ferrimonas balearica (strain DSM 9799 / CCM 4581 / KCTC 23876 / PAT)</name>
    <dbReference type="NCBI Taxonomy" id="550540"/>
    <lineage>
        <taxon>Bacteria</taxon>
        <taxon>Pseudomonadati</taxon>
        <taxon>Pseudomonadota</taxon>
        <taxon>Gammaproteobacteria</taxon>
        <taxon>Alteromonadales</taxon>
        <taxon>Ferrimonadaceae</taxon>
        <taxon>Ferrimonas</taxon>
    </lineage>
</organism>
<dbReference type="EMBL" id="CP002209">
    <property type="protein sequence ID" value="ADN76202.1"/>
    <property type="molecule type" value="Genomic_DNA"/>
</dbReference>
<dbReference type="HOGENOM" id="CLU_1766764_0_0_6"/>
<dbReference type="KEGG" id="fbl:Fbal_1999"/>
<evidence type="ECO:0000313" key="1">
    <source>
        <dbReference type="EMBL" id="ADN76202.1"/>
    </source>
</evidence>
<dbReference type="OrthoDB" id="3078260at2"/>
<dbReference type="InterPro" id="IPR032251">
    <property type="entry name" value="DUF4826"/>
</dbReference>
<evidence type="ECO:0000313" key="2">
    <source>
        <dbReference type="Proteomes" id="UP000006683"/>
    </source>
</evidence>
<dbReference type="Pfam" id="PF16108">
    <property type="entry name" value="DUF4826"/>
    <property type="match status" value="1"/>
</dbReference>
<name>E1STT9_FERBD</name>
<dbReference type="AlphaFoldDB" id="E1STT9"/>
<sequence length="140" mass="16200">MTEQANVEQQQAAWVREQFQKANKFMAEKGILPGKVIMKESRHLAPMIAIWKIEENGPRKRRYWVLSGDLPTDMVAESAAPNARELVRHFSLSWQMKAENLLQSQDPTQQQMARLLINRAEGLGQMHRDDRIWGDMPMVS</sequence>
<dbReference type="STRING" id="550540.Fbal_1999"/>
<reference evidence="1 2" key="1">
    <citation type="journal article" date="2010" name="Stand. Genomic Sci.">
        <title>Complete genome sequence of Ferrimonas balearica type strain (PAT).</title>
        <authorList>
            <person name="Nolan M."/>
            <person name="Sikorski J."/>
            <person name="Davenport K."/>
            <person name="Lucas S."/>
            <person name="Glavina Del Rio T."/>
            <person name="Tice H."/>
            <person name="Cheng J."/>
            <person name="Goodwin L."/>
            <person name="Pitluck S."/>
            <person name="Liolios K."/>
            <person name="Ivanova N."/>
            <person name="Mavromatis K."/>
            <person name="Ovchinnikova G."/>
            <person name="Pati A."/>
            <person name="Chen A."/>
            <person name="Palaniappan K."/>
            <person name="Land M."/>
            <person name="Hauser L."/>
            <person name="Chang Y."/>
            <person name="Jeffries C."/>
            <person name="Tapia R."/>
            <person name="Brettin T."/>
            <person name="Detter J."/>
            <person name="Han C."/>
            <person name="Yasawong M."/>
            <person name="Rohde M."/>
            <person name="Tindall B."/>
            <person name="Goker M."/>
            <person name="Woyke T."/>
            <person name="Bristow J."/>
            <person name="Eisen J."/>
            <person name="Markowitz V."/>
            <person name="Hugenholtz P."/>
            <person name="Kyrpides N."/>
            <person name="Klenk H."/>
            <person name="Lapidus A."/>
        </authorList>
    </citation>
    <scope>NUCLEOTIDE SEQUENCE [LARGE SCALE GENOMIC DNA]</scope>
    <source>
        <strain evidence="2">DSM 9799 / CCM 4581 / KCTC 23876 / PAT</strain>
    </source>
</reference>
<keyword evidence="2" id="KW-1185">Reference proteome</keyword>
<evidence type="ECO:0008006" key="3">
    <source>
        <dbReference type="Google" id="ProtNLM"/>
    </source>
</evidence>
<dbReference type="Proteomes" id="UP000006683">
    <property type="component" value="Chromosome"/>
</dbReference>
<dbReference type="RefSeq" id="WP_013345508.1">
    <property type="nucleotide sequence ID" value="NC_014541.1"/>
</dbReference>
<dbReference type="GeneID" id="67182209"/>
<gene>
    <name evidence="1" type="ordered locus">Fbal_1999</name>
</gene>
<protein>
    <recommendedName>
        <fullName evidence="3">DUF4826 domain-containing protein</fullName>
    </recommendedName>
</protein>